<dbReference type="Gene3D" id="2.60.40.1930">
    <property type="match status" value="1"/>
</dbReference>
<dbReference type="InterPro" id="IPR010916">
    <property type="entry name" value="TonB_box_CS"/>
</dbReference>
<dbReference type="PANTHER" id="PTHR20544">
    <property type="entry name" value="CENTROSOMAL PROTEIN CEP135"/>
    <property type="match status" value="1"/>
</dbReference>
<keyword evidence="8" id="KW-1185">Reference proteome</keyword>
<accession>E0SPF2</accession>
<dbReference type="HOGENOM" id="CLU_593987_0_0_2"/>
<feature type="transmembrane region" description="Helical" evidence="5">
    <location>
        <begin position="432"/>
        <end position="452"/>
    </location>
</feature>
<dbReference type="GO" id="GO:0005814">
    <property type="term" value="C:centriole"/>
    <property type="evidence" value="ECO:0007669"/>
    <property type="project" value="UniProtKB-SubCell"/>
</dbReference>
<dbReference type="Gene3D" id="1.20.1480.30">
    <property type="entry name" value="Designed four-helix bundle protein"/>
    <property type="match status" value="2"/>
</dbReference>
<protein>
    <recommendedName>
        <fullName evidence="6">Macroglobulin domain-containing protein</fullName>
    </recommendedName>
</protein>
<gene>
    <name evidence="7" type="ordered locus">Igag_0042</name>
</gene>
<proteinExistence type="predicted"/>
<evidence type="ECO:0000256" key="1">
    <source>
        <dbReference type="ARBA" id="ARBA00004114"/>
    </source>
</evidence>
<sequence length="460" mass="47394">MMARRIISTISLLLLLLIAVPVVAQTLTVSTDKSMYIPGDTVVVSGTAPANQYVSIDIVNPDGKIVDTKIVTSGSDGRYTASFKLPSTIPYGDWKAGKYTVRAYVGTLVATTQFDLIPGGVVKGRVVDEAGAPVADATVTAVETGVTITTGSDGRFSIVTGAGTFTIAVSKSGYVSTSIKVTVATGEIKDVGDIKIVSQFYLLNATLADLSKRVKALEDEIKSIKDSVDAMKNSVDTVNNNINVVSQRIASIENAINALNTALSDLKNAVDGVSKSVNTLTNNIAAITSNLNTVASKVDTISSKVDAVSGKVDSVLNAVSGVVSKIDALSSKLDAVSNSLGGKIDTVSDSIKSISAAVGDMANKVNDVSRKVDAMSSDVAGLSKKIDDAVTTVTSAINNVGNKVDNVGNKVDTATSTLGNKIDSATSTLQTYVIITLVFALIAAAASIYAVVQLGKKLAG</sequence>
<dbReference type="Proteomes" id="UP000001304">
    <property type="component" value="Chromosome"/>
</dbReference>
<dbReference type="Pfam" id="PF01835">
    <property type="entry name" value="MG2"/>
    <property type="match status" value="1"/>
</dbReference>
<reference evidence="7 8" key="1">
    <citation type="journal article" date="2010" name="Stand. Genomic Sci.">
        <title>Complete genome sequence of Ignisphaera aggregans type strain (AQ1.S1).</title>
        <authorList>
            <person name="Goker M."/>
            <person name="Held B."/>
            <person name="Lapidus A."/>
            <person name="Nolan M."/>
            <person name="Spring S."/>
            <person name="Yasawong M."/>
            <person name="Lucas S."/>
            <person name="Glavina Del Rio T."/>
            <person name="Tice H."/>
            <person name="Cheng J.F."/>
            <person name="Goodwin L."/>
            <person name="Tapia R."/>
            <person name="Pitluck S."/>
            <person name="Liolios K."/>
            <person name="Ivanova N."/>
            <person name="Mavromatis K."/>
            <person name="Mikhailova N."/>
            <person name="Pati A."/>
            <person name="Chen A."/>
            <person name="Palaniappan K."/>
            <person name="Brambilla E."/>
            <person name="Land M."/>
            <person name="Hauser L."/>
            <person name="Chang Y.J."/>
            <person name="Jeffries C.D."/>
            <person name="Brettin T."/>
            <person name="Detter J.C."/>
            <person name="Han C."/>
            <person name="Rohde M."/>
            <person name="Sikorski J."/>
            <person name="Woyke T."/>
            <person name="Bristow J."/>
            <person name="Eisen J.A."/>
            <person name="Markowitz V."/>
            <person name="Hugenholtz P."/>
            <person name="Kyrpides N.C."/>
            <person name="Klenk H.P."/>
        </authorList>
    </citation>
    <scope>NUCLEOTIDE SEQUENCE [LARGE SCALE GENOMIC DNA]</scope>
    <source>
        <strain evidence="8">DSM 17230 / JCM 13409 / AQ1.S1</strain>
    </source>
</reference>
<evidence type="ECO:0000259" key="6">
    <source>
        <dbReference type="Pfam" id="PF01835"/>
    </source>
</evidence>
<evidence type="ECO:0000256" key="4">
    <source>
        <dbReference type="SAM" id="Coils"/>
    </source>
</evidence>
<dbReference type="KEGG" id="iag:Igag_0042"/>
<feature type="domain" description="Macroglobulin" evidence="6">
    <location>
        <begin position="29"/>
        <end position="96"/>
    </location>
</feature>
<dbReference type="InterPro" id="IPR008969">
    <property type="entry name" value="CarboxyPept-like_regulatory"/>
</dbReference>
<dbReference type="AlphaFoldDB" id="E0SPF2"/>
<keyword evidence="2" id="KW-0963">Cytoplasm</keyword>
<dbReference type="BioCyc" id="IAGG583356:GHAH-45-MONOMER"/>
<evidence type="ECO:0000256" key="3">
    <source>
        <dbReference type="ARBA" id="ARBA00023212"/>
    </source>
</evidence>
<dbReference type="InterPro" id="IPR002890">
    <property type="entry name" value="MG2"/>
</dbReference>
<dbReference type="STRING" id="583356.Igag_0042"/>
<dbReference type="Pfam" id="PF13620">
    <property type="entry name" value="CarboxypepD_reg"/>
    <property type="match status" value="1"/>
</dbReference>
<keyword evidence="5" id="KW-1133">Transmembrane helix</keyword>
<dbReference type="EMBL" id="CP002098">
    <property type="protein sequence ID" value="ADM26895.1"/>
    <property type="molecule type" value="Genomic_DNA"/>
</dbReference>
<evidence type="ECO:0000256" key="5">
    <source>
        <dbReference type="SAM" id="Phobius"/>
    </source>
</evidence>
<evidence type="ECO:0000313" key="7">
    <source>
        <dbReference type="EMBL" id="ADM26895.1"/>
    </source>
</evidence>
<dbReference type="PROSITE" id="PS00430">
    <property type="entry name" value="TONB_DEPENDENT_REC_1"/>
    <property type="match status" value="1"/>
</dbReference>
<comment type="subcellular location">
    <subcellularLocation>
        <location evidence="1">Cytoplasm</location>
        <location evidence="1">Cytoskeleton</location>
        <location evidence="1">Microtubule organizing center</location>
        <location evidence="1">Centrosome</location>
        <location evidence="1">Centriole</location>
    </subcellularLocation>
</comment>
<keyword evidence="4" id="KW-0175">Coiled coil</keyword>
<organism evidence="7 8">
    <name type="scientific">Ignisphaera aggregans (strain DSM 17230 / JCM 13409 / AQ1.S1)</name>
    <dbReference type="NCBI Taxonomy" id="583356"/>
    <lineage>
        <taxon>Archaea</taxon>
        <taxon>Thermoproteota</taxon>
        <taxon>Thermoprotei</taxon>
        <taxon>Desulfurococcales</taxon>
        <taxon>Desulfurococcaceae</taxon>
        <taxon>Ignisphaera</taxon>
    </lineage>
</organism>
<dbReference type="GO" id="GO:0004866">
    <property type="term" value="F:endopeptidase inhibitor activity"/>
    <property type="evidence" value="ECO:0007669"/>
    <property type="project" value="InterPro"/>
</dbReference>
<evidence type="ECO:0000313" key="8">
    <source>
        <dbReference type="Proteomes" id="UP000001304"/>
    </source>
</evidence>
<keyword evidence="5" id="KW-0472">Membrane</keyword>
<dbReference type="InterPro" id="IPR051877">
    <property type="entry name" value="Centriole_BasalBody_StrucProt"/>
</dbReference>
<evidence type="ECO:0000256" key="2">
    <source>
        <dbReference type="ARBA" id="ARBA00022490"/>
    </source>
</evidence>
<dbReference type="SUPFAM" id="SSF57997">
    <property type="entry name" value="Tropomyosin"/>
    <property type="match status" value="1"/>
</dbReference>
<feature type="coiled-coil region" evidence="4">
    <location>
        <begin position="207"/>
        <end position="269"/>
    </location>
</feature>
<name>E0SPF2_IGNAA</name>
<keyword evidence="5" id="KW-0812">Transmembrane</keyword>
<dbReference type="Gene3D" id="2.60.40.1120">
    <property type="entry name" value="Carboxypeptidase-like, regulatory domain"/>
    <property type="match status" value="1"/>
</dbReference>
<dbReference type="PANTHER" id="PTHR20544:SF0">
    <property type="entry name" value="NUCLEOPROTEIN TPR_MLP1 DOMAIN-CONTAINING PROTEIN"/>
    <property type="match status" value="1"/>
</dbReference>
<dbReference type="SUPFAM" id="SSF49464">
    <property type="entry name" value="Carboxypeptidase regulatory domain-like"/>
    <property type="match status" value="1"/>
</dbReference>
<keyword evidence="3" id="KW-0206">Cytoskeleton</keyword>